<dbReference type="AlphaFoldDB" id="A0A2N0Q6T1"/>
<dbReference type="VEuPathDB" id="FungiDB:RhiirA1_486881"/>
<reference evidence="1 2" key="2">
    <citation type="submission" date="2017-09" db="EMBL/GenBank/DDBJ databases">
        <title>Extensive intraspecific genome diversity in a model arbuscular mycorrhizal fungus.</title>
        <authorList>
            <person name="Chen E.C."/>
            <person name="Morin E."/>
            <person name="Beaudet D."/>
            <person name="Noel J."/>
            <person name="Ndikumana S."/>
            <person name="Charron P."/>
            <person name="St-Onge C."/>
            <person name="Giorgi J."/>
            <person name="Grigoriev I.V."/>
            <person name="Roux C."/>
            <person name="Martin F.M."/>
            <person name="Corradi N."/>
        </authorList>
    </citation>
    <scope>NUCLEOTIDE SEQUENCE [LARGE SCALE GENOMIC DNA]</scope>
    <source>
        <strain evidence="1 2">A5</strain>
    </source>
</reference>
<dbReference type="Proteomes" id="UP000232722">
    <property type="component" value="Unassembled WGS sequence"/>
</dbReference>
<dbReference type="EMBL" id="LLXJ01000117">
    <property type="protein sequence ID" value="PKC14787.1"/>
    <property type="molecule type" value="Genomic_DNA"/>
</dbReference>
<name>A0A2N0Q6T1_9GLOM</name>
<accession>A0A2N0Q6T1</accession>
<reference evidence="1 2" key="1">
    <citation type="submission" date="2016-04" db="EMBL/GenBank/DDBJ databases">
        <title>Genome analyses suggest a sexual origin of heterokaryosis in a supposedly ancient asexual fungus.</title>
        <authorList>
            <person name="Ropars J."/>
            <person name="Sedzielewska K."/>
            <person name="Noel J."/>
            <person name="Charron P."/>
            <person name="Farinelli L."/>
            <person name="Marton T."/>
            <person name="Kruger M."/>
            <person name="Pelin A."/>
            <person name="Brachmann A."/>
            <person name="Corradi N."/>
        </authorList>
    </citation>
    <scope>NUCLEOTIDE SEQUENCE [LARGE SCALE GENOMIC DNA]</scope>
    <source>
        <strain evidence="1 2">A5</strain>
    </source>
</reference>
<dbReference type="OrthoDB" id="2447012at2759"/>
<sequence>MTLFAKHKFNNAIGNIDKSPLPKSIEEEHKYMDNMNLPNLKFGKTYIVTYNNKEYYLHHLSIKNCIQNILLISDIAENFAFSYENLKALLKKHAVMIW</sequence>
<gene>
    <name evidence="1" type="ORF">RhiirA5_349857</name>
</gene>
<proteinExistence type="predicted"/>
<dbReference type="VEuPathDB" id="FungiDB:RhiirFUN_011158"/>
<evidence type="ECO:0000313" key="2">
    <source>
        <dbReference type="Proteomes" id="UP000232722"/>
    </source>
</evidence>
<dbReference type="VEuPathDB" id="FungiDB:FUN_015360"/>
<protein>
    <submittedName>
        <fullName evidence="1">Uncharacterized protein</fullName>
    </submittedName>
</protein>
<evidence type="ECO:0000313" key="1">
    <source>
        <dbReference type="EMBL" id="PKC14787.1"/>
    </source>
</evidence>
<organism evidence="1 2">
    <name type="scientific">Rhizophagus irregularis</name>
    <dbReference type="NCBI Taxonomy" id="588596"/>
    <lineage>
        <taxon>Eukaryota</taxon>
        <taxon>Fungi</taxon>
        <taxon>Fungi incertae sedis</taxon>
        <taxon>Mucoromycota</taxon>
        <taxon>Glomeromycotina</taxon>
        <taxon>Glomeromycetes</taxon>
        <taxon>Glomerales</taxon>
        <taxon>Glomeraceae</taxon>
        <taxon>Rhizophagus</taxon>
    </lineage>
</organism>
<comment type="caution">
    <text evidence="1">The sequence shown here is derived from an EMBL/GenBank/DDBJ whole genome shotgun (WGS) entry which is preliminary data.</text>
</comment>